<protein>
    <recommendedName>
        <fullName evidence="2">DUF7907 domain-containing protein</fullName>
    </recommendedName>
</protein>
<dbReference type="Pfam" id="PF25484">
    <property type="entry name" value="DUF7907"/>
    <property type="match status" value="1"/>
</dbReference>
<comment type="caution">
    <text evidence="3">The sequence shown here is derived from an EMBL/GenBank/DDBJ whole genome shotgun (WGS) entry which is preliminary data.</text>
</comment>
<proteinExistence type="predicted"/>
<organism evidence="3 4">
    <name type="scientific">Daldinia eschscholtzii</name>
    <dbReference type="NCBI Taxonomy" id="292717"/>
    <lineage>
        <taxon>Eukaryota</taxon>
        <taxon>Fungi</taxon>
        <taxon>Dikarya</taxon>
        <taxon>Ascomycota</taxon>
        <taxon>Pezizomycotina</taxon>
        <taxon>Sordariomycetes</taxon>
        <taxon>Xylariomycetidae</taxon>
        <taxon>Xylariales</taxon>
        <taxon>Hypoxylaceae</taxon>
        <taxon>Daldinia</taxon>
    </lineage>
</organism>
<sequence length="224" mass="23333">MVAMLASIIAPLSFLALASASPVPASSPGSAWKLSKSTGFHLQVQLRPGSGDIEPSVSGKYLIGTHVGAGQNLAIISSGNPDGPAYYVNGTEAQGWVDVLNDLGTAYPWGLVVQDANTFDPVYEGEHGANINVGGGSNGIKIERTDSLVRLGGISVGSYAVCNRFIGYARADMQVVRYIYPGESVGEDCVAVDFIPKCATLAPLPEGSQATHDFVQEVECVISS</sequence>
<dbReference type="InterPro" id="IPR057229">
    <property type="entry name" value="DUF7907"/>
</dbReference>
<feature type="domain" description="DUF7907" evidence="2">
    <location>
        <begin position="37"/>
        <end position="198"/>
    </location>
</feature>
<dbReference type="Proteomes" id="UP001369815">
    <property type="component" value="Unassembled WGS sequence"/>
</dbReference>
<evidence type="ECO:0000256" key="1">
    <source>
        <dbReference type="SAM" id="SignalP"/>
    </source>
</evidence>
<evidence type="ECO:0000259" key="2">
    <source>
        <dbReference type="Pfam" id="PF25484"/>
    </source>
</evidence>
<accession>A0AAX6MQH6</accession>
<evidence type="ECO:0000313" key="3">
    <source>
        <dbReference type="EMBL" id="KAK6954657.1"/>
    </source>
</evidence>
<feature type="chain" id="PRO_5043758122" description="DUF7907 domain-containing protein" evidence="1">
    <location>
        <begin position="21"/>
        <end position="224"/>
    </location>
</feature>
<reference evidence="3 4" key="1">
    <citation type="journal article" date="2024" name="Front Chem Biol">
        <title>Unveiling the potential of Daldinia eschscholtzii MFLUCC 19-0629 through bioactivity and bioinformatics studies for enhanced sustainable agriculture production.</title>
        <authorList>
            <person name="Brooks S."/>
            <person name="Weaver J.A."/>
            <person name="Klomchit A."/>
            <person name="Alharthi S.A."/>
            <person name="Onlamun T."/>
            <person name="Nurani R."/>
            <person name="Vong T.K."/>
            <person name="Alberti F."/>
            <person name="Greco C."/>
        </authorList>
    </citation>
    <scope>NUCLEOTIDE SEQUENCE [LARGE SCALE GENOMIC DNA]</scope>
    <source>
        <strain evidence="3">MFLUCC 19-0629</strain>
    </source>
</reference>
<evidence type="ECO:0000313" key="4">
    <source>
        <dbReference type="Proteomes" id="UP001369815"/>
    </source>
</evidence>
<keyword evidence="4" id="KW-1185">Reference proteome</keyword>
<dbReference type="EMBL" id="JBANMG010000004">
    <property type="protein sequence ID" value="KAK6954657.1"/>
    <property type="molecule type" value="Genomic_DNA"/>
</dbReference>
<keyword evidence="1" id="KW-0732">Signal</keyword>
<gene>
    <name evidence="3" type="ORF">Daesc_004624</name>
</gene>
<name>A0AAX6MQH6_9PEZI</name>
<dbReference type="AlphaFoldDB" id="A0AAX6MQH6"/>
<feature type="signal peptide" evidence="1">
    <location>
        <begin position="1"/>
        <end position="20"/>
    </location>
</feature>